<comment type="caution">
    <text evidence="1">The sequence shown here is derived from an EMBL/GenBank/DDBJ whole genome shotgun (WGS) entry which is preliminary data.</text>
</comment>
<reference evidence="2" key="1">
    <citation type="submission" date="2023-07" db="EMBL/GenBank/DDBJ databases">
        <title>Chryseobacterium sp. GMJ5 Genome sequencing and assembly.</title>
        <authorList>
            <person name="Jung Y."/>
        </authorList>
    </citation>
    <scope>NUCLEOTIDE SEQUENCE [LARGE SCALE GENOMIC DNA]</scope>
    <source>
        <strain evidence="2">GMJ5</strain>
    </source>
</reference>
<dbReference type="EMBL" id="JAOTEN010000003">
    <property type="protein sequence ID" value="MCU7615046.1"/>
    <property type="molecule type" value="Genomic_DNA"/>
</dbReference>
<accession>A0ABT2VYH2</accession>
<evidence type="ECO:0008006" key="3">
    <source>
        <dbReference type="Google" id="ProtNLM"/>
    </source>
</evidence>
<evidence type="ECO:0000313" key="1">
    <source>
        <dbReference type="EMBL" id="MCU7615046.1"/>
    </source>
</evidence>
<name>A0ABT2VYH2_9FLAO</name>
<dbReference type="Proteomes" id="UP001208114">
    <property type="component" value="Unassembled WGS sequence"/>
</dbReference>
<keyword evidence="2" id="KW-1185">Reference proteome</keyword>
<protein>
    <recommendedName>
        <fullName evidence="3">Lipoprotein</fullName>
    </recommendedName>
</protein>
<evidence type="ECO:0000313" key="2">
    <source>
        <dbReference type="Proteomes" id="UP001208114"/>
    </source>
</evidence>
<proteinExistence type="predicted"/>
<organism evidence="1 2">
    <name type="scientific">Chryseobacterium gilvum</name>
    <dbReference type="NCBI Taxonomy" id="2976534"/>
    <lineage>
        <taxon>Bacteria</taxon>
        <taxon>Pseudomonadati</taxon>
        <taxon>Bacteroidota</taxon>
        <taxon>Flavobacteriia</taxon>
        <taxon>Flavobacteriales</taxon>
        <taxon>Weeksellaceae</taxon>
        <taxon>Chryseobacterium group</taxon>
        <taxon>Chryseobacterium</taxon>
    </lineage>
</organism>
<sequence>MKKYIIALIAGSIIWSCSKVEEKINETVEQTKEKVRQKAQKAVEETVSESVNSFTHAEDVKMNDVFENQGESIVSDEKGKKFTFPNGTKGYFFKYKAEKSVLIPFLENQPTTDESRSDQKIRKIDGQSIINKIRFAEKFLPANTIDTEFLDDIKNDKNIEYYKLSRFPYQSTIIYNPKNQTVLQYIETDQ</sequence>
<gene>
    <name evidence="1" type="ORF">N0B16_11410</name>
</gene>
<dbReference type="RefSeq" id="WP_262991070.1">
    <property type="nucleotide sequence ID" value="NZ_JAOTEN010000003.1"/>
</dbReference>